<protein>
    <submittedName>
        <fullName evidence="2">Uncharacterized protein</fullName>
    </submittedName>
</protein>
<comment type="caution">
    <text evidence="2">The sequence shown here is derived from an EMBL/GenBank/DDBJ whole genome shotgun (WGS) entry which is preliminary data.</text>
</comment>
<organism evidence="2 3">
    <name type="scientific">Galliscardovia ingluviei</name>
    <dbReference type="NCBI Taxonomy" id="1769422"/>
    <lineage>
        <taxon>Bacteria</taxon>
        <taxon>Bacillati</taxon>
        <taxon>Actinomycetota</taxon>
        <taxon>Actinomycetes</taxon>
        <taxon>Bifidobacteriales</taxon>
        <taxon>Bifidobacteriaceae</taxon>
        <taxon>Galliscardovia</taxon>
    </lineage>
</organism>
<dbReference type="AlphaFoldDB" id="A0A8J3EW68"/>
<proteinExistence type="predicted"/>
<keyword evidence="3" id="KW-1185">Reference proteome</keyword>
<feature type="region of interest" description="Disordered" evidence="1">
    <location>
        <begin position="1"/>
        <end position="20"/>
    </location>
</feature>
<dbReference type="Proteomes" id="UP000619536">
    <property type="component" value="Unassembled WGS sequence"/>
</dbReference>
<evidence type="ECO:0000313" key="2">
    <source>
        <dbReference type="EMBL" id="GGI13760.1"/>
    </source>
</evidence>
<sequence>MGGIYATMSELSDTKNTETDLSQSHQVDIALWKERIEQYASTLQELQHELEDVQ</sequence>
<accession>A0A8J3EW68</accession>
<evidence type="ECO:0000313" key="3">
    <source>
        <dbReference type="Proteomes" id="UP000619536"/>
    </source>
</evidence>
<dbReference type="EMBL" id="BMDH01000001">
    <property type="protein sequence ID" value="GGI13760.1"/>
    <property type="molecule type" value="Genomic_DNA"/>
</dbReference>
<gene>
    <name evidence="2" type="ORF">GCM10007377_07570</name>
</gene>
<reference evidence="2" key="1">
    <citation type="journal article" date="2014" name="Int. J. Syst. Evol. Microbiol.">
        <title>Complete genome sequence of Corynebacterium casei LMG S-19264T (=DSM 44701T), isolated from a smear-ripened cheese.</title>
        <authorList>
            <consortium name="US DOE Joint Genome Institute (JGI-PGF)"/>
            <person name="Walter F."/>
            <person name="Albersmeier A."/>
            <person name="Kalinowski J."/>
            <person name="Ruckert C."/>
        </authorList>
    </citation>
    <scope>NUCLEOTIDE SEQUENCE</scope>
    <source>
        <strain evidence="2">CCM 8606</strain>
    </source>
</reference>
<reference evidence="2" key="2">
    <citation type="submission" date="2020-09" db="EMBL/GenBank/DDBJ databases">
        <authorList>
            <person name="Sun Q."/>
            <person name="Sedlacek I."/>
        </authorList>
    </citation>
    <scope>NUCLEOTIDE SEQUENCE</scope>
    <source>
        <strain evidence="2">CCM 8606</strain>
    </source>
</reference>
<name>A0A8J3EW68_9BIFI</name>
<evidence type="ECO:0000256" key="1">
    <source>
        <dbReference type="SAM" id="MobiDB-lite"/>
    </source>
</evidence>